<sequence length="60" mass="7035">MRNKTQKNTYEWIAFLKIVRIFRGWLTHKQSKKGGSEAIHNRVTRKGNTTFLINNGSEKT</sequence>
<accession>A0A1V2AAM0</accession>
<name>A0A1V2AAM0_9BACI</name>
<comment type="caution">
    <text evidence="1">The sequence shown here is derived from an EMBL/GenBank/DDBJ whole genome shotgun (WGS) entry which is preliminary data.</text>
</comment>
<dbReference type="Proteomes" id="UP000188613">
    <property type="component" value="Unassembled WGS sequence"/>
</dbReference>
<protein>
    <submittedName>
        <fullName evidence="1">Uncharacterized protein</fullName>
    </submittedName>
</protein>
<dbReference type="EMBL" id="MSFI01000006">
    <property type="protein sequence ID" value="OMP68038.1"/>
    <property type="molecule type" value="Genomic_DNA"/>
</dbReference>
<gene>
    <name evidence="1" type="ORF">BTO28_03530</name>
</gene>
<evidence type="ECO:0000313" key="2">
    <source>
        <dbReference type="Proteomes" id="UP000188613"/>
    </source>
</evidence>
<evidence type="ECO:0000313" key="1">
    <source>
        <dbReference type="EMBL" id="OMP68038.1"/>
    </source>
</evidence>
<dbReference type="AlphaFoldDB" id="A0A1V2AAM0"/>
<reference evidence="1 2" key="1">
    <citation type="submission" date="2016-12" db="EMBL/GenBank/DDBJ databases">
        <title>Domibacillus sp. SAB 38T whole genome sequencing.</title>
        <authorList>
            <person name="Verma A."/>
            <person name="Ojha A.K."/>
            <person name="Krishnamurthi S."/>
        </authorList>
    </citation>
    <scope>NUCLEOTIDE SEQUENCE [LARGE SCALE GENOMIC DNA]</scope>
    <source>
        <strain evidence="1 2">SAB 38</strain>
    </source>
</reference>
<keyword evidence="2" id="KW-1185">Reference proteome</keyword>
<proteinExistence type="predicted"/>
<organism evidence="1 2">
    <name type="scientific">Domibacillus epiphyticus</name>
    <dbReference type="NCBI Taxonomy" id="1714355"/>
    <lineage>
        <taxon>Bacteria</taxon>
        <taxon>Bacillati</taxon>
        <taxon>Bacillota</taxon>
        <taxon>Bacilli</taxon>
        <taxon>Bacillales</taxon>
        <taxon>Bacillaceae</taxon>
        <taxon>Domibacillus</taxon>
    </lineage>
</organism>